<evidence type="ECO:0000313" key="2">
    <source>
        <dbReference type="Proteomes" id="UP000765509"/>
    </source>
</evidence>
<evidence type="ECO:0000313" key="1">
    <source>
        <dbReference type="EMBL" id="MBW0482719.1"/>
    </source>
</evidence>
<dbReference type="AlphaFoldDB" id="A0A9Q3CER9"/>
<comment type="caution">
    <text evidence="1">The sequence shown here is derived from an EMBL/GenBank/DDBJ whole genome shotgun (WGS) entry which is preliminary data.</text>
</comment>
<organism evidence="1 2">
    <name type="scientific">Austropuccinia psidii MF-1</name>
    <dbReference type="NCBI Taxonomy" id="1389203"/>
    <lineage>
        <taxon>Eukaryota</taxon>
        <taxon>Fungi</taxon>
        <taxon>Dikarya</taxon>
        <taxon>Basidiomycota</taxon>
        <taxon>Pucciniomycotina</taxon>
        <taxon>Pucciniomycetes</taxon>
        <taxon>Pucciniales</taxon>
        <taxon>Sphaerophragmiaceae</taxon>
        <taxon>Austropuccinia</taxon>
    </lineage>
</organism>
<protein>
    <submittedName>
        <fullName evidence="1">Uncharacterized protein</fullName>
    </submittedName>
</protein>
<reference evidence="1" key="1">
    <citation type="submission" date="2021-03" db="EMBL/GenBank/DDBJ databases">
        <title>Draft genome sequence of rust myrtle Austropuccinia psidii MF-1, a brazilian biotype.</title>
        <authorList>
            <person name="Quecine M.C."/>
            <person name="Pachon D.M.R."/>
            <person name="Bonatelli M.L."/>
            <person name="Correr F.H."/>
            <person name="Franceschini L.M."/>
            <person name="Leite T.F."/>
            <person name="Margarido G.R.A."/>
            <person name="Almeida C.A."/>
            <person name="Ferrarezi J.A."/>
            <person name="Labate C.A."/>
        </authorList>
    </citation>
    <scope>NUCLEOTIDE SEQUENCE</scope>
    <source>
        <strain evidence="1">MF-1</strain>
    </source>
</reference>
<dbReference type="EMBL" id="AVOT02006902">
    <property type="protein sequence ID" value="MBW0482719.1"/>
    <property type="molecule type" value="Genomic_DNA"/>
</dbReference>
<accession>A0A9Q3CER9</accession>
<dbReference type="Proteomes" id="UP000765509">
    <property type="component" value="Unassembled WGS sequence"/>
</dbReference>
<proteinExistence type="predicted"/>
<name>A0A9Q3CER9_9BASI</name>
<sequence>MANLSIFSILSHLNPHGMEWPPGHILHHWPPWPILNPTNPQANTSILGLGWTLSLPGASGPSSHMEGLWTTPFYLEVWGISGRFGPFRPPMASTVCSPYAMGQIRPHLGQL</sequence>
<keyword evidence="2" id="KW-1185">Reference proteome</keyword>
<gene>
    <name evidence="1" type="ORF">O181_022434</name>
</gene>